<dbReference type="GO" id="GO:0006811">
    <property type="term" value="P:monoatomic ion transport"/>
    <property type="evidence" value="ECO:0007669"/>
    <property type="project" value="InterPro"/>
</dbReference>
<accession>A0A0K2UEP0</accession>
<sequence length="191" mass="21984">MSEARDSSANVLSTYINHGFNTTFSVGFDVKFYRRTLSYIFYYIAPNQLIVSFTWLSFLIPLENIPGRLGILLVSMLLIRDYPYSFTSDYTALGIWSLLCRLQIMICIIGYMIIIKLNSKLEVEDASPQYTTNTTQRNGGLIRFSTIENESFDKRAKMDQIIYKIENKGIVLLPLLSVFVNIGFWIHFLVA</sequence>
<keyword evidence="1" id="KW-0812">Transmembrane</keyword>
<evidence type="ECO:0000313" key="2">
    <source>
        <dbReference type="EMBL" id="CDW36729.1"/>
    </source>
</evidence>
<dbReference type="InterPro" id="IPR036719">
    <property type="entry name" value="Neuro-gated_channel_TM_sf"/>
</dbReference>
<dbReference type="AlphaFoldDB" id="A0A0K2UEP0"/>
<dbReference type="GO" id="GO:0016020">
    <property type="term" value="C:membrane"/>
    <property type="evidence" value="ECO:0007669"/>
    <property type="project" value="InterPro"/>
</dbReference>
<feature type="transmembrane region" description="Helical" evidence="1">
    <location>
        <begin position="40"/>
        <end position="62"/>
    </location>
</feature>
<dbReference type="EMBL" id="HACA01019368">
    <property type="protein sequence ID" value="CDW36729.1"/>
    <property type="molecule type" value="Transcribed_RNA"/>
</dbReference>
<evidence type="ECO:0000256" key="1">
    <source>
        <dbReference type="SAM" id="Phobius"/>
    </source>
</evidence>
<name>A0A0K2UEP0_LEPSM</name>
<proteinExistence type="predicted"/>
<protein>
    <submittedName>
        <fullName evidence="2">Uncharacterized protein</fullName>
    </submittedName>
</protein>
<feature type="non-terminal residue" evidence="2">
    <location>
        <position position="191"/>
    </location>
</feature>
<dbReference type="OrthoDB" id="407674at2759"/>
<keyword evidence="1" id="KW-0472">Membrane</keyword>
<feature type="transmembrane region" description="Helical" evidence="1">
    <location>
        <begin position="93"/>
        <end position="114"/>
    </location>
</feature>
<reference evidence="2" key="1">
    <citation type="submission" date="2014-05" db="EMBL/GenBank/DDBJ databases">
        <authorList>
            <person name="Chronopoulou M."/>
        </authorList>
    </citation>
    <scope>NUCLEOTIDE SEQUENCE</scope>
    <source>
        <tissue evidence="2">Whole organism</tissue>
    </source>
</reference>
<keyword evidence="1" id="KW-1133">Transmembrane helix</keyword>
<organism evidence="2">
    <name type="scientific">Lepeophtheirus salmonis</name>
    <name type="common">Salmon louse</name>
    <name type="synonym">Caligus salmonis</name>
    <dbReference type="NCBI Taxonomy" id="72036"/>
    <lineage>
        <taxon>Eukaryota</taxon>
        <taxon>Metazoa</taxon>
        <taxon>Ecdysozoa</taxon>
        <taxon>Arthropoda</taxon>
        <taxon>Crustacea</taxon>
        <taxon>Multicrustacea</taxon>
        <taxon>Hexanauplia</taxon>
        <taxon>Copepoda</taxon>
        <taxon>Siphonostomatoida</taxon>
        <taxon>Caligidae</taxon>
        <taxon>Lepeophtheirus</taxon>
    </lineage>
</organism>
<dbReference type="InterPro" id="IPR038050">
    <property type="entry name" value="Neuro_actylchol_rec"/>
</dbReference>
<dbReference type="Gene3D" id="1.20.58.390">
    <property type="entry name" value="Neurotransmitter-gated ion-channel transmembrane domain"/>
    <property type="match status" value="1"/>
</dbReference>
<feature type="transmembrane region" description="Helical" evidence="1">
    <location>
        <begin position="170"/>
        <end position="190"/>
    </location>
</feature>
<dbReference type="SUPFAM" id="SSF90112">
    <property type="entry name" value="Neurotransmitter-gated ion-channel transmembrane pore"/>
    <property type="match status" value="1"/>
</dbReference>